<dbReference type="OrthoDB" id="10597745at2759"/>
<sequence length="557" mass="63856">MTEPACCLELVKSVLNKQLFSNSFIKSIRINSAHQVAQLCNSNRRTILTKTPVKDLLRDANVVTNVPFIASVQPVSEVDYKRHKYHRRYKYQLVGNVSAMDEPYVRASPLKELKEHVEKKSSNTFNAYLKGYMKYRDRSQLRYLKKGQRFPVTTMNEIIVPNMPIYTLIVDIDAKDLVNVFYPRTDNEEKFEQTTQPQLDSWLVRERIHRALKDVMTEYLTLFPLHEDNSIECALFESIPESLKIQPSKVGLHAVYKFSHLVFLNSEVAASFLRGFDFFLFRKEKSVGGTIDFGVYPSNLSPHQLRLTLNSKNSIVPVGEYYVGGDSDPLIMSRPLLPLCESMSKTYIKPSCSLVHLEHRLLAENREDIVVLTDVGDVTDLATKFSPLDAEFNLLKKRSGTHRRSRKRRSNKDLNLEAFAEAAKSNNALRILPEVDDDAIESVPIETTASDYSDFFQSIFRMELVPAIINHGGGGVENDLLTKMYAVIRQSAVRYCFPRIPWCVRRQHVNPYGNLCRYFINIIDGGRNFTMDCMCFSDRCGYTKNVYAGKLPQESDF</sequence>
<evidence type="ECO:0000313" key="2">
    <source>
        <dbReference type="Proteomes" id="UP000271974"/>
    </source>
</evidence>
<reference evidence="1 2" key="1">
    <citation type="submission" date="2019-01" db="EMBL/GenBank/DDBJ databases">
        <title>A draft genome assembly of the solar-powered sea slug Elysia chlorotica.</title>
        <authorList>
            <person name="Cai H."/>
            <person name="Li Q."/>
            <person name="Fang X."/>
            <person name="Li J."/>
            <person name="Curtis N.E."/>
            <person name="Altenburger A."/>
            <person name="Shibata T."/>
            <person name="Feng M."/>
            <person name="Maeda T."/>
            <person name="Schwartz J.A."/>
            <person name="Shigenobu S."/>
            <person name="Lundholm N."/>
            <person name="Nishiyama T."/>
            <person name="Yang H."/>
            <person name="Hasebe M."/>
            <person name="Li S."/>
            <person name="Pierce S.K."/>
            <person name="Wang J."/>
        </authorList>
    </citation>
    <scope>NUCLEOTIDE SEQUENCE [LARGE SCALE GENOMIC DNA]</scope>
    <source>
        <strain evidence="1">EC2010</strain>
        <tissue evidence="1">Whole organism of an adult</tissue>
    </source>
</reference>
<evidence type="ECO:0000313" key="1">
    <source>
        <dbReference type="EMBL" id="RUS71493.1"/>
    </source>
</evidence>
<dbReference type="Proteomes" id="UP000271974">
    <property type="component" value="Unassembled WGS sequence"/>
</dbReference>
<organism evidence="1 2">
    <name type="scientific">Elysia chlorotica</name>
    <name type="common">Eastern emerald elysia</name>
    <name type="synonym">Sea slug</name>
    <dbReference type="NCBI Taxonomy" id="188477"/>
    <lineage>
        <taxon>Eukaryota</taxon>
        <taxon>Metazoa</taxon>
        <taxon>Spiralia</taxon>
        <taxon>Lophotrochozoa</taxon>
        <taxon>Mollusca</taxon>
        <taxon>Gastropoda</taxon>
        <taxon>Heterobranchia</taxon>
        <taxon>Euthyneura</taxon>
        <taxon>Panpulmonata</taxon>
        <taxon>Sacoglossa</taxon>
        <taxon>Placobranchoidea</taxon>
        <taxon>Plakobranchidae</taxon>
        <taxon>Elysia</taxon>
    </lineage>
</organism>
<name>A0A433SQH9_ELYCH</name>
<accession>A0A433SQH9</accession>
<protein>
    <submittedName>
        <fullName evidence="1">Uncharacterized protein</fullName>
    </submittedName>
</protein>
<dbReference type="EMBL" id="RQTK01001204">
    <property type="protein sequence ID" value="RUS71493.1"/>
    <property type="molecule type" value="Genomic_DNA"/>
</dbReference>
<proteinExistence type="predicted"/>
<gene>
    <name evidence="1" type="ORF">EGW08_020744</name>
</gene>
<dbReference type="AlphaFoldDB" id="A0A433SQH9"/>
<keyword evidence="2" id="KW-1185">Reference proteome</keyword>
<comment type="caution">
    <text evidence="1">The sequence shown here is derived from an EMBL/GenBank/DDBJ whole genome shotgun (WGS) entry which is preliminary data.</text>
</comment>